<name>A0A9R1T2I6_9HYME</name>
<gene>
    <name evidence="12" type="primary">LOC105265673</name>
</gene>
<evidence type="ECO:0000256" key="5">
    <source>
        <dbReference type="ARBA" id="ARBA00022725"/>
    </source>
</evidence>
<feature type="transmembrane region" description="Helical" evidence="10">
    <location>
        <begin position="74"/>
        <end position="93"/>
    </location>
</feature>
<dbReference type="RefSeq" id="XP_011301588.1">
    <property type="nucleotide sequence ID" value="XM_011303286.1"/>
</dbReference>
<dbReference type="GO" id="GO:0004984">
    <property type="term" value="F:olfactory receptor activity"/>
    <property type="evidence" value="ECO:0007669"/>
    <property type="project" value="InterPro"/>
</dbReference>
<dbReference type="GO" id="GO:0005549">
    <property type="term" value="F:odorant binding"/>
    <property type="evidence" value="ECO:0007669"/>
    <property type="project" value="InterPro"/>
</dbReference>
<evidence type="ECO:0000256" key="6">
    <source>
        <dbReference type="ARBA" id="ARBA00022989"/>
    </source>
</evidence>
<sequence>MGGGDHLRFHWNLTSNCLRIIALWPLSVVDNFRGKIVDYGHLIVVGSLALLQGVNMMAMCYVSCENFVAAAESIGPMMSLFIAFGKICIYRYNKSSLRNLSKKLEVCLNNRNSQEYNYLRMYMKYGNIASASVFGSIFILITGYFSIPLILTTHELPFIAYYPWNWRNSTLGYAASYSHQVILTSVLSCACSTEFTYVWYISHCCARLKVVQDKLKRLSTGNRTKKCGKDVQRILSGITRLHADVLDDVILINTAFTYIVLLLFLAAVIAICCAGLTITSKTTESTIILLFLVLAVYYAQQLLFYYLPGDLLAREALAVGKAAYSSGWEIFDVECKKTIGLILFRSNSPPRLLAGDLSPLLLENYMSFLATTASYFTSIRAVTDKN</sequence>
<keyword evidence="7 10" id="KW-0472">Membrane</keyword>
<evidence type="ECO:0000256" key="1">
    <source>
        <dbReference type="ARBA" id="ARBA00004651"/>
    </source>
</evidence>
<keyword evidence="8 10" id="KW-0675">Receptor</keyword>
<comment type="subcellular location">
    <subcellularLocation>
        <location evidence="1 10">Cell membrane</location>
        <topology evidence="1 10">Multi-pass membrane protein</topology>
    </subcellularLocation>
</comment>
<evidence type="ECO:0000256" key="9">
    <source>
        <dbReference type="ARBA" id="ARBA00023224"/>
    </source>
</evidence>
<dbReference type="KEGG" id="fas:105265673"/>
<keyword evidence="11" id="KW-1185">Reference proteome</keyword>
<dbReference type="PANTHER" id="PTHR21137">
    <property type="entry name" value="ODORANT RECEPTOR"/>
    <property type="match status" value="1"/>
</dbReference>
<feature type="transmembrane region" description="Helical" evidence="10">
    <location>
        <begin position="42"/>
        <end position="62"/>
    </location>
</feature>
<reference evidence="12" key="1">
    <citation type="submission" date="2025-08" db="UniProtKB">
        <authorList>
            <consortium name="RefSeq"/>
        </authorList>
    </citation>
    <scope>IDENTIFICATION</scope>
    <source>
        <strain evidence="12">USDA-PBARC FA_bdor</strain>
        <tissue evidence="12">Whole organism</tissue>
    </source>
</reference>
<dbReference type="Pfam" id="PF02949">
    <property type="entry name" value="7tm_6"/>
    <property type="match status" value="1"/>
</dbReference>
<accession>A0A9R1T2I6</accession>
<feature type="transmembrane region" description="Helical" evidence="10">
    <location>
        <begin position="288"/>
        <end position="307"/>
    </location>
</feature>
<dbReference type="GeneID" id="105265673"/>
<keyword evidence="6 10" id="KW-1133">Transmembrane helix</keyword>
<dbReference type="OrthoDB" id="7677057at2759"/>
<keyword evidence="9 10" id="KW-0807">Transducer</keyword>
<dbReference type="AlphaFoldDB" id="A0A9R1T2I6"/>
<feature type="transmembrane region" description="Helical" evidence="10">
    <location>
        <begin position="128"/>
        <end position="151"/>
    </location>
</feature>
<evidence type="ECO:0000313" key="12">
    <source>
        <dbReference type="RefSeq" id="XP_011301588.1"/>
    </source>
</evidence>
<organism evidence="11 12">
    <name type="scientific">Fopius arisanus</name>
    <dbReference type="NCBI Taxonomy" id="64838"/>
    <lineage>
        <taxon>Eukaryota</taxon>
        <taxon>Metazoa</taxon>
        <taxon>Ecdysozoa</taxon>
        <taxon>Arthropoda</taxon>
        <taxon>Hexapoda</taxon>
        <taxon>Insecta</taxon>
        <taxon>Pterygota</taxon>
        <taxon>Neoptera</taxon>
        <taxon>Endopterygota</taxon>
        <taxon>Hymenoptera</taxon>
        <taxon>Apocrita</taxon>
        <taxon>Ichneumonoidea</taxon>
        <taxon>Braconidae</taxon>
        <taxon>Opiinae</taxon>
        <taxon>Fopius</taxon>
    </lineage>
</organism>
<protein>
    <recommendedName>
        <fullName evidence="10">Odorant receptor</fullName>
    </recommendedName>
</protein>
<dbReference type="PANTHER" id="PTHR21137:SF35">
    <property type="entry name" value="ODORANT RECEPTOR 19A-RELATED"/>
    <property type="match status" value="1"/>
</dbReference>
<dbReference type="GO" id="GO:0007165">
    <property type="term" value="P:signal transduction"/>
    <property type="evidence" value="ECO:0007669"/>
    <property type="project" value="UniProtKB-KW"/>
</dbReference>
<dbReference type="GO" id="GO:0005886">
    <property type="term" value="C:plasma membrane"/>
    <property type="evidence" value="ECO:0007669"/>
    <property type="project" value="UniProtKB-SubCell"/>
</dbReference>
<evidence type="ECO:0000256" key="4">
    <source>
        <dbReference type="ARBA" id="ARBA00022692"/>
    </source>
</evidence>
<keyword evidence="3 10" id="KW-0716">Sensory transduction</keyword>
<keyword evidence="5 10" id="KW-0552">Olfaction</keyword>
<comment type="similarity">
    <text evidence="10">Belongs to the insect chemoreceptor superfamily. Heteromeric odorant receptor channel (TC 1.A.69) family.</text>
</comment>
<evidence type="ECO:0000256" key="8">
    <source>
        <dbReference type="ARBA" id="ARBA00023170"/>
    </source>
</evidence>
<comment type="caution">
    <text evidence="10">Lacks conserved residue(s) required for the propagation of feature annotation.</text>
</comment>
<dbReference type="InterPro" id="IPR004117">
    <property type="entry name" value="7tm6_olfct_rcpt"/>
</dbReference>
<evidence type="ECO:0000256" key="7">
    <source>
        <dbReference type="ARBA" id="ARBA00023136"/>
    </source>
</evidence>
<evidence type="ECO:0000256" key="3">
    <source>
        <dbReference type="ARBA" id="ARBA00022606"/>
    </source>
</evidence>
<keyword evidence="2" id="KW-1003">Cell membrane</keyword>
<dbReference type="Proteomes" id="UP000694866">
    <property type="component" value="Unplaced"/>
</dbReference>
<evidence type="ECO:0000313" key="11">
    <source>
        <dbReference type="Proteomes" id="UP000694866"/>
    </source>
</evidence>
<proteinExistence type="inferred from homology"/>
<keyword evidence="4 10" id="KW-0812">Transmembrane</keyword>
<evidence type="ECO:0000256" key="10">
    <source>
        <dbReference type="RuleBase" id="RU351113"/>
    </source>
</evidence>
<feature type="transmembrane region" description="Helical" evidence="10">
    <location>
        <begin position="255"/>
        <end position="276"/>
    </location>
</feature>
<evidence type="ECO:0000256" key="2">
    <source>
        <dbReference type="ARBA" id="ARBA00022475"/>
    </source>
</evidence>